<evidence type="ECO:0000313" key="2">
    <source>
        <dbReference type="Proteomes" id="UP001157502"/>
    </source>
</evidence>
<protein>
    <submittedName>
        <fullName evidence="1">Uncharacterized protein</fullName>
    </submittedName>
</protein>
<gene>
    <name evidence="1" type="ORF">DPEC_G00225710</name>
</gene>
<keyword evidence="2" id="KW-1185">Reference proteome</keyword>
<name>A0ACC2G0U5_DALPE</name>
<organism evidence="1 2">
    <name type="scientific">Dallia pectoralis</name>
    <name type="common">Alaska blackfish</name>
    <dbReference type="NCBI Taxonomy" id="75939"/>
    <lineage>
        <taxon>Eukaryota</taxon>
        <taxon>Metazoa</taxon>
        <taxon>Chordata</taxon>
        <taxon>Craniata</taxon>
        <taxon>Vertebrata</taxon>
        <taxon>Euteleostomi</taxon>
        <taxon>Actinopterygii</taxon>
        <taxon>Neopterygii</taxon>
        <taxon>Teleostei</taxon>
        <taxon>Protacanthopterygii</taxon>
        <taxon>Esociformes</taxon>
        <taxon>Umbridae</taxon>
        <taxon>Dallia</taxon>
    </lineage>
</organism>
<comment type="caution">
    <text evidence="1">The sequence shown here is derived from an EMBL/GenBank/DDBJ whole genome shotgun (WGS) entry which is preliminary data.</text>
</comment>
<reference evidence="1" key="1">
    <citation type="submission" date="2021-05" db="EMBL/GenBank/DDBJ databases">
        <authorList>
            <person name="Pan Q."/>
            <person name="Jouanno E."/>
            <person name="Zahm M."/>
            <person name="Klopp C."/>
            <person name="Cabau C."/>
            <person name="Louis A."/>
            <person name="Berthelot C."/>
            <person name="Parey E."/>
            <person name="Roest Crollius H."/>
            <person name="Montfort J."/>
            <person name="Robinson-Rechavi M."/>
            <person name="Bouchez O."/>
            <person name="Lampietro C."/>
            <person name="Lopez Roques C."/>
            <person name="Donnadieu C."/>
            <person name="Postlethwait J."/>
            <person name="Bobe J."/>
            <person name="Dillon D."/>
            <person name="Chandos A."/>
            <person name="von Hippel F."/>
            <person name="Guiguen Y."/>
        </authorList>
    </citation>
    <scope>NUCLEOTIDE SEQUENCE</scope>
    <source>
        <strain evidence="1">YG-Jan2019</strain>
    </source>
</reference>
<dbReference type="EMBL" id="CM055746">
    <property type="protein sequence ID" value="KAJ7997125.1"/>
    <property type="molecule type" value="Genomic_DNA"/>
</dbReference>
<dbReference type="Proteomes" id="UP001157502">
    <property type="component" value="Chromosome 19"/>
</dbReference>
<evidence type="ECO:0000313" key="1">
    <source>
        <dbReference type="EMBL" id="KAJ7997125.1"/>
    </source>
</evidence>
<accession>A0ACC2G0U5</accession>
<sequence length="74" mass="8203">MGYKTIAKQHGPLAGIIMAVIMMPYKTGCLEVIWYHLFDDTIRTKPQDQDTQAQRVALGNTFLTGQGCDGEEEG</sequence>
<proteinExistence type="predicted"/>